<evidence type="ECO:0000313" key="1">
    <source>
        <dbReference type="EMBL" id="GCE92309.1"/>
    </source>
</evidence>
<keyword evidence="2" id="KW-1185">Reference proteome</keyword>
<accession>A0A5M3T470</accession>
<reference evidence="1 2" key="1">
    <citation type="journal article" date="2019" name="J Genomics">
        <title>The Draft Genome of a Hydrogen-producing Cyanobacterium, Arthrospira platensis NIES-46.</title>
        <authorList>
            <person name="Suzuki S."/>
            <person name="Yamaguchi H."/>
            <person name="Kawachi M."/>
        </authorList>
    </citation>
    <scope>NUCLEOTIDE SEQUENCE [LARGE SCALE GENOMIC DNA]</scope>
    <source>
        <strain evidence="1 2">NIES-46</strain>
    </source>
</reference>
<organism evidence="1 2">
    <name type="scientific">Limnospira platensis NIES-46</name>
    <dbReference type="NCBI Taxonomy" id="1236695"/>
    <lineage>
        <taxon>Bacteria</taxon>
        <taxon>Bacillati</taxon>
        <taxon>Cyanobacteriota</taxon>
        <taxon>Cyanophyceae</taxon>
        <taxon>Oscillatoriophycideae</taxon>
        <taxon>Oscillatoriales</taxon>
        <taxon>Sirenicapillariaceae</taxon>
        <taxon>Limnospira</taxon>
    </lineage>
</organism>
<gene>
    <name evidence="1" type="ORF">NIES46_03480</name>
</gene>
<dbReference type="EMBL" id="BIMW01000010">
    <property type="protein sequence ID" value="GCE92309.1"/>
    <property type="molecule type" value="Genomic_DNA"/>
</dbReference>
<name>A0A5M3T470_LIMPL</name>
<sequence length="31" mass="3594">MEIHHPGDCITTSIIHQLRIWEEGHKTLALN</sequence>
<proteinExistence type="predicted"/>
<comment type="caution">
    <text evidence="1">The sequence shown here is derived from an EMBL/GenBank/DDBJ whole genome shotgun (WGS) entry which is preliminary data.</text>
</comment>
<dbReference type="Proteomes" id="UP000326169">
    <property type="component" value="Unassembled WGS sequence"/>
</dbReference>
<protein>
    <submittedName>
        <fullName evidence="1">Uncharacterized protein</fullName>
    </submittedName>
</protein>
<evidence type="ECO:0000313" key="2">
    <source>
        <dbReference type="Proteomes" id="UP000326169"/>
    </source>
</evidence>